<name>A0A9N9JAB0_9GLOM</name>
<feature type="non-terminal residue" evidence="1">
    <location>
        <position position="1"/>
    </location>
</feature>
<dbReference type="Proteomes" id="UP000789396">
    <property type="component" value="Unassembled WGS sequence"/>
</dbReference>
<dbReference type="EMBL" id="CAJVPZ010047308">
    <property type="protein sequence ID" value="CAG8772322.1"/>
    <property type="molecule type" value="Genomic_DNA"/>
</dbReference>
<accession>A0A9N9JAB0</accession>
<proteinExistence type="predicted"/>
<feature type="non-terminal residue" evidence="1">
    <location>
        <position position="41"/>
    </location>
</feature>
<evidence type="ECO:0000313" key="1">
    <source>
        <dbReference type="EMBL" id="CAG8772322.1"/>
    </source>
</evidence>
<gene>
    <name evidence="1" type="ORF">RFULGI_LOCUS15149</name>
</gene>
<protein>
    <submittedName>
        <fullName evidence="1">986_t:CDS:1</fullName>
    </submittedName>
</protein>
<organism evidence="1 2">
    <name type="scientific">Racocetra fulgida</name>
    <dbReference type="NCBI Taxonomy" id="60492"/>
    <lineage>
        <taxon>Eukaryota</taxon>
        <taxon>Fungi</taxon>
        <taxon>Fungi incertae sedis</taxon>
        <taxon>Mucoromycota</taxon>
        <taxon>Glomeromycotina</taxon>
        <taxon>Glomeromycetes</taxon>
        <taxon>Diversisporales</taxon>
        <taxon>Gigasporaceae</taxon>
        <taxon>Racocetra</taxon>
    </lineage>
</organism>
<sequence length="41" mass="4761">TGSKKLWQILNKARSPKRPIIGETQRPIMGETRLDYLFGFL</sequence>
<keyword evidence="2" id="KW-1185">Reference proteome</keyword>
<comment type="caution">
    <text evidence="1">The sequence shown here is derived from an EMBL/GenBank/DDBJ whole genome shotgun (WGS) entry which is preliminary data.</text>
</comment>
<dbReference type="AlphaFoldDB" id="A0A9N9JAB0"/>
<evidence type="ECO:0000313" key="2">
    <source>
        <dbReference type="Proteomes" id="UP000789396"/>
    </source>
</evidence>
<reference evidence="1" key="1">
    <citation type="submission" date="2021-06" db="EMBL/GenBank/DDBJ databases">
        <authorList>
            <person name="Kallberg Y."/>
            <person name="Tangrot J."/>
            <person name="Rosling A."/>
        </authorList>
    </citation>
    <scope>NUCLEOTIDE SEQUENCE</scope>
    <source>
        <strain evidence="1">IN212</strain>
    </source>
</reference>